<accession>A0A3Q0JEE9</accession>
<feature type="region of interest" description="Disordered" evidence="1">
    <location>
        <begin position="1"/>
        <end position="58"/>
    </location>
</feature>
<dbReference type="GeneID" id="103519627"/>
<feature type="compositionally biased region" description="Basic and acidic residues" evidence="1">
    <location>
        <begin position="368"/>
        <end position="378"/>
    </location>
</feature>
<feature type="region of interest" description="Disordered" evidence="1">
    <location>
        <begin position="368"/>
        <end position="410"/>
    </location>
</feature>
<feature type="compositionally biased region" description="Basic residues" evidence="1">
    <location>
        <begin position="18"/>
        <end position="32"/>
    </location>
</feature>
<name>A0A3Q0JEE9_DIACI</name>
<sequence>MPNQPFNKRAEALAPKKSGGKKKTWAKKTGFKPRKEAISADDPGRQPNPLATAVRDRREPLDLQDLEEALKPQAKGLAPPTKPKNDPTDLEAFACLGLSGFSTQVPIHEITTDDSGYIDIAEYVYEIYCLKDKYFSRSVPRSFFQYYCSMLLWWKKLHTMRPTAHVIRALGSLKQYMPPNPAVPKLLGLYLQGLDRYTDVSGVEWTPVYTLPDEDPINGMTGLFGPMDEVTFGLYLSQFYPDLCAMSILNDISVTNSPPGIDTAYRLPYQADVARRLTRNALGFSPGVRLNRICVNTLEPFGISSIRTPELVHANIRFGVNENSRPNDCSPERVTTGDEEEIELIEMPGLANTQNMWEDLCNRIETAEKPTKPVETKKRIAPTPVKRKATPKKAVSFRLPNDREQPAKKR</sequence>
<reference evidence="3" key="1">
    <citation type="submission" date="2025-08" db="UniProtKB">
        <authorList>
            <consortium name="RefSeq"/>
        </authorList>
    </citation>
    <scope>IDENTIFICATION</scope>
</reference>
<feature type="compositionally biased region" description="Basic and acidic residues" evidence="1">
    <location>
        <begin position="400"/>
        <end position="410"/>
    </location>
</feature>
<dbReference type="RefSeq" id="XP_026686872.1">
    <property type="nucleotide sequence ID" value="XM_026831071.1"/>
</dbReference>
<proteinExistence type="predicted"/>
<keyword evidence="2" id="KW-1185">Reference proteome</keyword>
<evidence type="ECO:0000313" key="3">
    <source>
        <dbReference type="RefSeq" id="XP_026686872.1"/>
    </source>
</evidence>
<gene>
    <name evidence="3" type="primary">LOC103519627</name>
</gene>
<dbReference type="AlphaFoldDB" id="A0A3Q0JEE9"/>
<organism evidence="2 3">
    <name type="scientific">Diaphorina citri</name>
    <name type="common">Asian citrus psyllid</name>
    <dbReference type="NCBI Taxonomy" id="121845"/>
    <lineage>
        <taxon>Eukaryota</taxon>
        <taxon>Metazoa</taxon>
        <taxon>Ecdysozoa</taxon>
        <taxon>Arthropoda</taxon>
        <taxon>Hexapoda</taxon>
        <taxon>Insecta</taxon>
        <taxon>Pterygota</taxon>
        <taxon>Neoptera</taxon>
        <taxon>Paraneoptera</taxon>
        <taxon>Hemiptera</taxon>
        <taxon>Sternorrhyncha</taxon>
        <taxon>Psylloidea</taxon>
        <taxon>Psyllidae</taxon>
        <taxon>Diaphorininae</taxon>
        <taxon>Diaphorina</taxon>
    </lineage>
</organism>
<protein>
    <submittedName>
        <fullName evidence="3">Uncharacterized protein LOC103519627 isoform X1</fullName>
    </submittedName>
</protein>
<evidence type="ECO:0000256" key="1">
    <source>
        <dbReference type="SAM" id="MobiDB-lite"/>
    </source>
</evidence>
<dbReference type="Proteomes" id="UP000079169">
    <property type="component" value="Unplaced"/>
</dbReference>
<feature type="compositionally biased region" description="Basic and acidic residues" evidence="1">
    <location>
        <begin position="33"/>
        <end position="44"/>
    </location>
</feature>
<evidence type="ECO:0000313" key="2">
    <source>
        <dbReference type="Proteomes" id="UP000079169"/>
    </source>
</evidence>